<dbReference type="PANTHER" id="PTHR43540:SF14">
    <property type="entry name" value="ISOCHORISMATASE"/>
    <property type="match status" value="1"/>
</dbReference>
<dbReference type="GO" id="GO:0016787">
    <property type="term" value="F:hydrolase activity"/>
    <property type="evidence" value="ECO:0007669"/>
    <property type="project" value="UniProtKB-KW"/>
</dbReference>
<dbReference type="OrthoDB" id="9785724at2"/>
<evidence type="ECO:0000259" key="3">
    <source>
        <dbReference type="Pfam" id="PF00857"/>
    </source>
</evidence>
<evidence type="ECO:0000256" key="2">
    <source>
        <dbReference type="ARBA" id="ARBA00022801"/>
    </source>
</evidence>
<evidence type="ECO:0000313" key="4">
    <source>
        <dbReference type="EMBL" id="GAQ18574.1"/>
    </source>
</evidence>
<gene>
    <name evidence="4" type="ORF">OPHB3_2515</name>
</gene>
<comment type="caution">
    <text evidence="4">The sequence shown here is derived from an EMBL/GenBank/DDBJ whole genome shotgun (WGS) entry which is preliminary data.</text>
</comment>
<dbReference type="InterPro" id="IPR036380">
    <property type="entry name" value="Isochorismatase-like_sf"/>
</dbReference>
<name>A0A0U9H7B1_9BACI</name>
<reference evidence="4 5" key="2">
    <citation type="journal article" date="2016" name="Genome Announc.">
        <title>Draft Genome Sequence of Oceanobacillus picturae Heshi-B3, Isolated from Fermented Rice Bran in a Traditional Japanese Seafood Dish.</title>
        <authorList>
            <person name="Akuzawa S."/>
            <person name="Nagaoka J."/>
            <person name="Kanekatsu M."/>
            <person name="Kanesaki Y."/>
            <person name="Suzuki T."/>
        </authorList>
    </citation>
    <scope>NUCLEOTIDE SEQUENCE [LARGE SCALE GENOMIC DNA]</scope>
    <source>
        <strain evidence="4 5">Heshi-B3</strain>
    </source>
</reference>
<keyword evidence="2" id="KW-0378">Hydrolase</keyword>
<evidence type="ECO:0000313" key="5">
    <source>
        <dbReference type="Proteomes" id="UP000052946"/>
    </source>
</evidence>
<sequence>MNALFVIDVQNGIVEEGDFTEELNKIEQIIEGFKERDEPVIFFQHLDEEKESPLFEESRGAELHESLRHHAEYIVEKRTPSGFFETDLESILEENDIEHVVVTGFNTEFCCMFTAIAAFDRGYEVTFVEDATGTLNNGDTYEMKNLDIRDFIGTVLHWSETIEVLDYDEYLDL</sequence>
<dbReference type="PANTHER" id="PTHR43540">
    <property type="entry name" value="PEROXYUREIDOACRYLATE/UREIDOACRYLATE AMIDOHYDROLASE-RELATED"/>
    <property type="match status" value="1"/>
</dbReference>
<accession>A0A0U9H7B1</accession>
<dbReference type="InterPro" id="IPR050272">
    <property type="entry name" value="Isochorismatase-like_hydrls"/>
</dbReference>
<comment type="similarity">
    <text evidence="1">Belongs to the isochorismatase family.</text>
</comment>
<feature type="domain" description="Isochorismatase-like" evidence="3">
    <location>
        <begin position="3"/>
        <end position="156"/>
    </location>
</feature>
<dbReference type="Pfam" id="PF00857">
    <property type="entry name" value="Isochorismatase"/>
    <property type="match status" value="1"/>
</dbReference>
<evidence type="ECO:0000256" key="1">
    <source>
        <dbReference type="ARBA" id="ARBA00006336"/>
    </source>
</evidence>
<organism evidence="4 5">
    <name type="scientific">Oceanobacillus picturae</name>
    <dbReference type="NCBI Taxonomy" id="171693"/>
    <lineage>
        <taxon>Bacteria</taxon>
        <taxon>Bacillati</taxon>
        <taxon>Bacillota</taxon>
        <taxon>Bacilli</taxon>
        <taxon>Bacillales</taxon>
        <taxon>Bacillaceae</taxon>
        <taxon>Oceanobacillus</taxon>
    </lineage>
</organism>
<dbReference type="InterPro" id="IPR000868">
    <property type="entry name" value="Isochorismatase-like_dom"/>
</dbReference>
<protein>
    <submittedName>
        <fullName evidence="4">Nicotinamidase/pyrazinamidase</fullName>
    </submittedName>
</protein>
<dbReference type="RefSeq" id="WP_058950533.1">
    <property type="nucleotide sequence ID" value="NZ_BBXV01000029.1"/>
</dbReference>
<dbReference type="SUPFAM" id="SSF52499">
    <property type="entry name" value="Isochorismatase-like hydrolases"/>
    <property type="match status" value="1"/>
</dbReference>
<proteinExistence type="inferred from homology"/>
<dbReference type="EMBL" id="BBXV01000029">
    <property type="protein sequence ID" value="GAQ18574.1"/>
    <property type="molecule type" value="Genomic_DNA"/>
</dbReference>
<dbReference type="Proteomes" id="UP000052946">
    <property type="component" value="Unassembled WGS sequence"/>
</dbReference>
<dbReference type="AlphaFoldDB" id="A0A0U9H7B1"/>
<dbReference type="Gene3D" id="3.40.50.850">
    <property type="entry name" value="Isochorismatase-like"/>
    <property type="match status" value="1"/>
</dbReference>
<reference evidence="5" key="1">
    <citation type="submission" date="2015-07" db="EMBL/GenBank/DDBJ databases">
        <title>Draft Genome Sequence of Oceanobacillus picturae Heshi-B3 that Was Isolated from Fermented Rice Bran with Aging Salted Mackerel, Which Was Named Heshiko as Traditional Fermented Seafood in Japan.</title>
        <authorList>
            <person name="Akuzawa S."/>
            <person name="Nakagawa J."/>
            <person name="Kanekatsu T."/>
            <person name="Kanesaki Y."/>
            <person name="Suzuki T."/>
        </authorList>
    </citation>
    <scope>NUCLEOTIDE SEQUENCE [LARGE SCALE GENOMIC DNA]</scope>
    <source>
        <strain evidence="5">Heshi-B3</strain>
    </source>
</reference>